<evidence type="ECO:0000259" key="3">
    <source>
        <dbReference type="Pfam" id="PF10536"/>
    </source>
</evidence>
<feature type="domain" description="Aminotransferase-like plant mobile" evidence="3">
    <location>
        <begin position="135"/>
        <end position="259"/>
    </location>
</feature>
<evidence type="ECO:0000313" key="4">
    <source>
        <dbReference type="EMBL" id="KAF7132315.1"/>
    </source>
</evidence>
<keyword evidence="5" id="KW-1185">Reference proteome</keyword>
<gene>
    <name evidence="4" type="ORF">RHSIM_Rhsim09G0021200</name>
</gene>
<feature type="transmembrane region" description="Helical" evidence="2">
    <location>
        <begin position="248"/>
        <end position="266"/>
    </location>
</feature>
<evidence type="ECO:0000256" key="1">
    <source>
        <dbReference type="SAM" id="MobiDB-lite"/>
    </source>
</evidence>
<evidence type="ECO:0000313" key="5">
    <source>
        <dbReference type="Proteomes" id="UP000626092"/>
    </source>
</evidence>
<dbReference type="GO" id="GO:0010073">
    <property type="term" value="P:meristem maintenance"/>
    <property type="evidence" value="ECO:0007669"/>
    <property type="project" value="InterPro"/>
</dbReference>
<dbReference type="Proteomes" id="UP000626092">
    <property type="component" value="Unassembled WGS sequence"/>
</dbReference>
<keyword evidence="2" id="KW-0472">Membrane</keyword>
<comment type="caution">
    <text evidence="4">The sequence shown here is derived from an EMBL/GenBank/DDBJ whole genome shotgun (WGS) entry which is preliminary data.</text>
</comment>
<organism evidence="4 5">
    <name type="scientific">Rhododendron simsii</name>
    <name type="common">Sims's rhododendron</name>
    <dbReference type="NCBI Taxonomy" id="118357"/>
    <lineage>
        <taxon>Eukaryota</taxon>
        <taxon>Viridiplantae</taxon>
        <taxon>Streptophyta</taxon>
        <taxon>Embryophyta</taxon>
        <taxon>Tracheophyta</taxon>
        <taxon>Spermatophyta</taxon>
        <taxon>Magnoliopsida</taxon>
        <taxon>eudicotyledons</taxon>
        <taxon>Gunneridae</taxon>
        <taxon>Pentapetalae</taxon>
        <taxon>asterids</taxon>
        <taxon>Ericales</taxon>
        <taxon>Ericaceae</taxon>
        <taxon>Ericoideae</taxon>
        <taxon>Rhodoreae</taxon>
        <taxon>Rhododendron</taxon>
    </lineage>
</organism>
<evidence type="ECO:0000256" key="2">
    <source>
        <dbReference type="SAM" id="Phobius"/>
    </source>
</evidence>
<feature type="compositionally biased region" description="Basic and acidic residues" evidence="1">
    <location>
        <begin position="391"/>
        <end position="407"/>
    </location>
</feature>
<feature type="compositionally biased region" description="Acidic residues" evidence="1">
    <location>
        <begin position="360"/>
        <end position="373"/>
    </location>
</feature>
<feature type="region of interest" description="Disordered" evidence="1">
    <location>
        <begin position="357"/>
        <end position="418"/>
    </location>
</feature>
<accession>A0A834LE05</accession>
<dbReference type="AlphaFoldDB" id="A0A834LE05"/>
<keyword evidence="2" id="KW-0812">Transmembrane</keyword>
<protein>
    <recommendedName>
        <fullName evidence="3">Aminotransferase-like plant mobile domain-containing protein</fullName>
    </recommendedName>
</protein>
<dbReference type="InterPro" id="IPR044824">
    <property type="entry name" value="MAIN-like"/>
</dbReference>
<dbReference type="InterPro" id="IPR019557">
    <property type="entry name" value="AminoTfrase-like_pln_mobile"/>
</dbReference>
<dbReference type="PANTHER" id="PTHR46033:SF17">
    <property type="entry name" value="AMINOTRANSFERASE-LIKE PLANT MOBILE DOMAIN-CONTAINING PROTEIN"/>
    <property type="match status" value="1"/>
</dbReference>
<proteinExistence type="predicted"/>
<dbReference type="Pfam" id="PF10536">
    <property type="entry name" value="PMD"/>
    <property type="match status" value="1"/>
</dbReference>
<sequence length="610" mass="69689">MVAFPREGNIVYGSSAHSKISESLESSAASCVIPKEYALPRLWLLCLAPVTSQGISALDDMFKFWKTNGTSTHRYKAFALLCFGADTVPIRGLAWAPIERLVMLEHIHTHFHLEVAQQWTLEDNDPRLKYIEKSGFRWVRKLESFKCNIDLLKLLYSRFMPETSTFLLCGKKYMISMEDVASLTGLCIDRDAIVWKEEKNVSALCKKVLGKEPPKAAGGAINYSWLLTTFGTLDNEATTKQIIFSARAYILFILVMFLVAMLALLIDNLKKEASKKGVVNFAGSAAHCLRPVEISIENESVPLMVQWSKDIAKRSRNTHRPSSLNDWITVLDSSQDIEMACSLVTILENALSSIVRCGDDGPENDEETPENEVESPRIRESLNQPENEEERESKIIEGERNEEEREPQQVARLHKRARKQMPEGIIPRHSTRLVRAFLHSRAFHLTLRHFLVILRSSITTSKHPNYGLMSICPKFYSLQLGTGYTVEESFLEIWDARWEHIIGELDFEDMAPDGLDVHEEREQFREVEPLIQDHATVEDREQSRVRKQRRVRKRGMEPARVGVRDPCMSHFSDYKDPVHILSPVPFPAFSLFSTFSLLTVPHPPWSHDPE</sequence>
<keyword evidence="2" id="KW-1133">Transmembrane helix</keyword>
<reference evidence="4" key="1">
    <citation type="submission" date="2019-11" db="EMBL/GenBank/DDBJ databases">
        <authorList>
            <person name="Liu Y."/>
            <person name="Hou J."/>
            <person name="Li T.-Q."/>
            <person name="Guan C.-H."/>
            <person name="Wu X."/>
            <person name="Wu H.-Z."/>
            <person name="Ling F."/>
            <person name="Zhang R."/>
            <person name="Shi X.-G."/>
            <person name="Ren J.-P."/>
            <person name="Chen E.-F."/>
            <person name="Sun J.-M."/>
        </authorList>
    </citation>
    <scope>NUCLEOTIDE SEQUENCE</scope>
    <source>
        <strain evidence="4">Adult_tree_wgs_1</strain>
        <tissue evidence="4">Leaves</tissue>
    </source>
</reference>
<name>A0A834LE05_RHOSS</name>
<dbReference type="OrthoDB" id="1421598at2759"/>
<dbReference type="EMBL" id="WJXA01000009">
    <property type="protein sequence ID" value="KAF7132315.1"/>
    <property type="molecule type" value="Genomic_DNA"/>
</dbReference>
<dbReference type="PANTHER" id="PTHR46033">
    <property type="entry name" value="PROTEIN MAIN-LIKE 2"/>
    <property type="match status" value="1"/>
</dbReference>